<organism evidence="2 3">
    <name type="scientific">Herbiconiux aconitum</name>
    <dbReference type="NCBI Taxonomy" id="2970913"/>
    <lineage>
        <taxon>Bacteria</taxon>
        <taxon>Bacillati</taxon>
        <taxon>Actinomycetota</taxon>
        <taxon>Actinomycetes</taxon>
        <taxon>Micrococcales</taxon>
        <taxon>Microbacteriaceae</taxon>
        <taxon>Herbiconiux</taxon>
    </lineage>
</organism>
<dbReference type="EMBL" id="JANLCM010000001">
    <property type="protein sequence ID" value="MCS5717272.1"/>
    <property type="molecule type" value="Genomic_DNA"/>
</dbReference>
<evidence type="ECO:0000313" key="3">
    <source>
        <dbReference type="Proteomes" id="UP001165584"/>
    </source>
</evidence>
<dbReference type="Proteomes" id="UP001165584">
    <property type="component" value="Unassembled WGS sequence"/>
</dbReference>
<evidence type="ECO:0000256" key="1">
    <source>
        <dbReference type="SAM" id="MobiDB-lite"/>
    </source>
</evidence>
<keyword evidence="3" id="KW-1185">Reference proteome</keyword>
<feature type="region of interest" description="Disordered" evidence="1">
    <location>
        <begin position="221"/>
        <end position="276"/>
    </location>
</feature>
<gene>
    <name evidence="2" type="ORF">N1027_03885</name>
</gene>
<comment type="caution">
    <text evidence="2">The sequence shown here is derived from an EMBL/GenBank/DDBJ whole genome shotgun (WGS) entry which is preliminary data.</text>
</comment>
<accession>A0ABT2GNU4</accession>
<protein>
    <submittedName>
        <fullName evidence="2">Uncharacterized protein</fullName>
    </submittedName>
</protein>
<name>A0ABT2GNU4_9MICO</name>
<feature type="region of interest" description="Disordered" evidence="1">
    <location>
        <begin position="36"/>
        <end position="82"/>
    </location>
</feature>
<evidence type="ECO:0000313" key="2">
    <source>
        <dbReference type="EMBL" id="MCS5717272.1"/>
    </source>
</evidence>
<proteinExistence type="predicted"/>
<sequence length="276" mass="27734">MAAGPTPPPRRHRGHRLALTAIVAFSIATAVSGCVGPGSAEPAPTGPAAPATVAPSTRAPGSGDTPTPTPTSTPGPSSAPVAIDPVAEPLVAAGRSLSEGTAGLASLDSRAALDQATATLEADIGAMSASGARVDQARIAADIDGLLASTHAVRQGVVESAIRVVNDEARNADQALRDDLFLAITDQQAQTAATADTPRQVLDLVLKLLAVQDSEAIFAAQQAPAEEQRPDGGGSMDAPAMHTFPPPAGEDGSETYCPDPGRPDYCLPVGPLVPVE</sequence>
<feature type="compositionally biased region" description="Low complexity" evidence="1">
    <location>
        <begin position="37"/>
        <end position="66"/>
    </location>
</feature>
<dbReference type="RefSeq" id="WP_259505391.1">
    <property type="nucleotide sequence ID" value="NZ_JANLCM010000001.1"/>
</dbReference>
<reference evidence="2" key="1">
    <citation type="submission" date="2022-08" db="EMBL/GenBank/DDBJ databases">
        <authorList>
            <person name="Deng Y."/>
            <person name="Han X.-F."/>
            <person name="Zhang Y.-Q."/>
        </authorList>
    </citation>
    <scope>NUCLEOTIDE SEQUENCE</scope>
    <source>
        <strain evidence="2">CPCC 205763</strain>
    </source>
</reference>